<keyword evidence="2" id="KW-0732">Signal</keyword>
<evidence type="ECO:0000313" key="4">
    <source>
        <dbReference type="EMBL" id="MCI3276731.1"/>
    </source>
</evidence>
<evidence type="ECO:0000256" key="2">
    <source>
        <dbReference type="SAM" id="SignalP"/>
    </source>
</evidence>
<feature type="signal peptide" evidence="2">
    <location>
        <begin position="1"/>
        <end position="34"/>
    </location>
</feature>
<dbReference type="RefSeq" id="WP_242773639.1">
    <property type="nucleotide sequence ID" value="NZ_JALDAY010000013.1"/>
</dbReference>
<gene>
    <name evidence="4" type="ORF">MQP27_37230</name>
</gene>
<keyword evidence="5" id="KW-1185">Reference proteome</keyword>
<feature type="region of interest" description="Disordered" evidence="1">
    <location>
        <begin position="35"/>
        <end position="82"/>
    </location>
</feature>
<dbReference type="EMBL" id="JALDAY010000013">
    <property type="protein sequence ID" value="MCI3276731.1"/>
    <property type="molecule type" value="Genomic_DNA"/>
</dbReference>
<feature type="chain" id="PRO_5045758951" description="Deoxyribonuclease NucA/NucB domain-containing protein" evidence="2">
    <location>
        <begin position="35"/>
        <end position="430"/>
    </location>
</feature>
<evidence type="ECO:0000256" key="1">
    <source>
        <dbReference type="SAM" id="MobiDB-lite"/>
    </source>
</evidence>
<reference evidence="4" key="1">
    <citation type="submission" date="2022-03" db="EMBL/GenBank/DDBJ databases">
        <title>Streptomyces 7R015 and 7R016 isolated from Barleria lupulina in Thailand.</title>
        <authorList>
            <person name="Kanchanasin P."/>
            <person name="Phongsopitanun W."/>
            <person name="Tanasupawat S."/>
        </authorList>
    </citation>
    <scope>NUCLEOTIDE SEQUENCE</scope>
    <source>
        <strain evidence="4">7R015</strain>
    </source>
</reference>
<feature type="compositionally biased region" description="Polar residues" evidence="1">
    <location>
        <begin position="42"/>
        <end position="65"/>
    </location>
</feature>
<evidence type="ECO:0000259" key="3">
    <source>
        <dbReference type="Pfam" id="PF14040"/>
    </source>
</evidence>
<organism evidence="4 5">
    <name type="scientific">Streptomyces cylindrosporus</name>
    <dbReference type="NCBI Taxonomy" id="2927583"/>
    <lineage>
        <taxon>Bacteria</taxon>
        <taxon>Bacillati</taxon>
        <taxon>Actinomycetota</taxon>
        <taxon>Actinomycetes</taxon>
        <taxon>Kitasatosporales</taxon>
        <taxon>Streptomycetaceae</taxon>
        <taxon>Streptomyces</taxon>
    </lineage>
</organism>
<evidence type="ECO:0000313" key="5">
    <source>
        <dbReference type="Proteomes" id="UP001165269"/>
    </source>
</evidence>
<feature type="domain" description="Deoxyribonuclease NucA/NucB" evidence="3">
    <location>
        <begin position="350"/>
        <end position="428"/>
    </location>
</feature>
<protein>
    <recommendedName>
        <fullName evidence="3">Deoxyribonuclease NucA/NucB domain-containing protein</fullName>
    </recommendedName>
</protein>
<accession>A0ABS9YJG4</accession>
<proteinExistence type="predicted"/>
<comment type="caution">
    <text evidence="4">The sequence shown here is derived from an EMBL/GenBank/DDBJ whole genome shotgun (WGS) entry which is preliminary data.</text>
</comment>
<name>A0ABS9YJG4_9ACTN</name>
<sequence>MSQRRERSRAIRLIPTAVVAALLATVAAIVPAEAASPAAGQGTVNQATTDSGTQEQLTSHATSGSDRPAAQPEQKQALASEAQTCTAPNAEGTAVCVQETRPADLPARLAHSSLAAEAVDPPQWCEDANGIILGTRTQICLVTGLTYTTTRTVNGTTTVTGEADMVVINYSYSDTGLPTFAHQIELSMYDGWGDALNASVDGQATLSGACTLDNSSFPAQPLLPLNSWRSGEAFFDTTATAAGAIGTCATFWYLTFTNAGYPAAVTDYQLNEFRCDNATVGRANVGCVVPWYASELVYSSASYPSLASHVQQAQASGLPGATFANPLTRTEDDTIIRTNRNLACGDAPSITGLSCDEYPIARSREGLSSGGTRRTFDGCQMPNVSSGTGPTGVSVCMITATENNAQGGLNTQFFRAERVLDGDPFRVTVS</sequence>
<dbReference type="Proteomes" id="UP001165269">
    <property type="component" value="Unassembled WGS sequence"/>
</dbReference>
<dbReference type="InterPro" id="IPR029476">
    <property type="entry name" value="DNase_NucA_NucB"/>
</dbReference>
<dbReference type="Pfam" id="PF14040">
    <property type="entry name" value="DNase_NucA_NucB"/>
    <property type="match status" value="1"/>
</dbReference>